<evidence type="ECO:0000313" key="3">
    <source>
        <dbReference type="Proteomes" id="UP001552594"/>
    </source>
</evidence>
<dbReference type="Pfam" id="PF05193">
    <property type="entry name" value="Peptidase_M16_C"/>
    <property type="match status" value="1"/>
</dbReference>
<dbReference type="Gene3D" id="3.30.830.10">
    <property type="entry name" value="Metalloenzyme, LuxS/M16 peptidase-like"/>
    <property type="match status" value="1"/>
</dbReference>
<sequence length="392" mass="40260">MTGPRRIALPGGAVLVTAAPPAAEAPPPLVAAATLAVPLAGAGRAAALAAPLAAFGWARSVTALARRAGAAVRAEPVTTADFTGLTLETPAEEARALGRLADWFAELPHHPPPSAVPAGAPTAEHHSDPLRRALFGSGHRYAIGHDERSEYLASRSPEGIHADAAGLLGRAPVVALSHAAPATVDALAAALSAAVFRPAPATVPLPARPPVSRTLPAGPGRAWYLLGTAGVPLASPAKYALHVAWAVAGGRGGLLDRSLRRGRALTYSLAAFSREFAEGGYCMCAAACEERVAAEVAERVRAVLQGLAEEAIAPGLLEPAKEQLIVRGHQALETARGTTERLVGYEVAGVPAATAADYAAHIARVTPGQVRDAFRWCLDPPGHPYRRKGEAP</sequence>
<reference evidence="2 3" key="1">
    <citation type="submission" date="2024-06" db="EMBL/GenBank/DDBJ databases">
        <title>The Natural Products Discovery Center: Release of the First 8490 Sequenced Strains for Exploring Actinobacteria Biosynthetic Diversity.</title>
        <authorList>
            <person name="Kalkreuter E."/>
            <person name="Kautsar S.A."/>
            <person name="Yang D."/>
            <person name="Bader C.D."/>
            <person name="Teijaro C.N."/>
            <person name="Fluegel L."/>
            <person name="Davis C.M."/>
            <person name="Simpson J.R."/>
            <person name="Lauterbach L."/>
            <person name="Steele A.D."/>
            <person name="Gui C."/>
            <person name="Meng S."/>
            <person name="Li G."/>
            <person name="Viehrig K."/>
            <person name="Ye F."/>
            <person name="Su P."/>
            <person name="Kiefer A.F."/>
            <person name="Nichols A."/>
            <person name="Cepeda A.J."/>
            <person name="Yan W."/>
            <person name="Fan B."/>
            <person name="Jiang Y."/>
            <person name="Adhikari A."/>
            <person name="Zheng C.-J."/>
            <person name="Schuster L."/>
            <person name="Cowan T.M."/>
            <person name="Smanski M.J."/>
            <person name="Chevrette M.G."/>
            <person name="De Carvalho L.P.S."/>
            <person name="Shen B."/>
        </authorList>
    </citation>
    <scope>NUCLEOTIDE SEQUENCE [LARGE SCALE GENOMIC DNA]</scope>
    <source>
        <strain evidence="2 3">NPDC052347</strain>
    </source>
</reference>
<dbReference type="InterPro" id="IPR007863">
    <property type="entry name" value="Peptidase_M16_C"/>
</dbReference>
<evidence type="ECO:0000313" key="2">
    <source>
        <dbReference type="EMBL" id="MEV5505163.1"/>
    </source>
</evidence>
<feature type="domain" description="Peptidase M16 C-terminal" evidence="1">
    <location>
        <begin position="213"/>
        <end position="324"/>
    </location>
</feature>
<organism evidence="2 3">
    <name type="scientific">Streptomyces orinoci</name>
    <name type="common">Streptoverticillium orinoci</name>
    <dbReference type="NCBI Taxonomy" id="67339"/>
    <lineage>
        <taxon>Bacteria</taxon>
        <taxon>Bacillati</taxon>
        <taxon>Actinomycetota</taxon>
        <taxon>Actinomycetes</taxon>
        <taxon>Kitasatosporales</taxon>
        <taxon>Streptomycetaceae</taxon>
        <taxon>Streptomyces</taxon>
    </lineage>
</organism>
<proteinExistence type="predicted"/>
<dbReference type="SUPFAM" id="SSF63411">
    <property type="entry name" value="LuxS/MPP-like metallohydrolase"/>
    <property type="match status" value="1"/>
</dbReference>
<name>A0ABV3JQK8_STRON</name>
<dbReference type="EMBL" id="JBFAUK010000001">
    <property type="protein sequence ID" value="MEV5505163.1"/>
    <property type="molecule type" value="Genomic_DNA"/>
</dbReference>
<dbReference type="RefSeq" id="WP_109281198.1">
    <property type="nucleotide sequence ID" value="NZ_JBFAUK010000001.1"/>
</dbReference>
<gene>
    <name evidence="2" type="ORF">AB0L16_01615</name>
</gene>
<comment type="caution">
    <text evidence="2">The sequence shown here is derived from an EMBL/GenBank/DDBJ whole genome shotgun (WGS) entry which is preliminary data.</text>
</comment>
<dbReference type="Proteomes" id="UP001552594">
    <property type="component" value="Unassembled WGS sequence"/>
</dbReference>
<evidence type="ECO:0000259" key="1">
    <source>
        <dbReference type="Pfam" id="PF05193"/>
    </source>
</evidence>
<keyword evidence="3" id="KW-1185">Reference proteome</keyword>
<dbReference type="InterPro" id="IPR011249">
    <property type="entry name" value="Metalloenz_LuxS/M16"/>
</dbReference>
<protein>
    <submittedName>
        <fullName evidence="2">Insulinase family protein</fullName>
    </submittedName>
</protein>
<accession>A0ABV3JQK8</accession>